<feature type="transmembrane region" description="Helical" evidence="9">
    <location>
        <begin position="92"/>
        <end position="115"/>
    </location>
</feature>
<feature type="transmembrane region" description="Helical" evidence="9">
    <location>
        <begin position="6"/>
        <end position="27"/>
    </location>
</feature>
<dbReference type="InterPro" id="IPR029020">
    <property type="entry name" value="Ammonium/urea_transptr"/>
</dbReference>
<accession>A0A078MSL4</accession>
<gene>
    <name evidence="11" type="primary">amt_2</name>
    <name evidence="11" type="ORF">BN1051_02616</name>
</gene>
<dbReference type="GO" id="GO:0005886">
    <property type="term" value="C:plasma membrane"/>
    <property type="evidence" value="ECO:0007669"/>
    <property type="project" value="UniProtKB-SubCell"/>
</dbReference>
<dbReference type="AlphaFoldDB" id="A0A078MSL4"/>
<evidence type="ECO:0000256" key="3">
    <source>
        <dbReference type="ARBA" id="ARBA00022448"/>
    </source>
</evidence>
<dbReference type="SUPFAM" id="SSF111352">
    <property type="entry name" value="Ammonium transporter"/>
    <property type="match status" value="1"/>
</dbReference>
<keyword evidence="7 9" id="KW-0924">Ammonia transport</keyword>
<evidence type="ECO:0000256" key="9">
    <source>
        <dbReference type="RuleBase" id="RU362002"/>
    </source>
</evidence>
<feature type="transmembrane region" description="Helical" evidence="9">
    <location>
        <begin position="267"/>
        <end position="284"/>
    </location>
</feature>
<dbReference type="PANTHER" id="PTHR43029:SF10">
    <property type="entry name" value="AMMONIUM TRANSPORTER MEP2"/>
    <property type="match status" value="1"/>
</dbReference>
<feature type="transmembrane region" description="Helical" evidence="9">
    <location>
        <begin position="290"/>
        <end position="308"/>
    </location>
</feature>
<evidence type="ECO:0000313" key="11">
    <source>
        <dbReference type="EMBL" id="CEA09249.1"/>
    </source>
</evidence>
<evidence type="ECO:0000256" key="4">
    <source>
        <dbReference type="ARBA" id="ARBA00022692"/>
    </source>
</evidence>
<comment type="similarity">
    <text evidence="2 9">Belongs to the ammonia transporter channel (TC 1.A.11.2) family.</text>
</comment>
<proteinExistence type="inferred from homology"/>
<evidence type="ECO:0000256" key="7">
    <source>
        <dbReference type="ARBA" id="ARBA00023177"/>
    </source>
</evidence>
<feature type="transmembrane region" description="Helical" evidence="9">
    <location>
        <begin position="204"/>
        <end position="224"/>
    </location>
</feature>
<evidence type="ECO:0000256" key="6">
    <source>
        <dbReference type="ARBA" id="ARBA00023136"/>
    </source>
</evidence>
<feature type="transmembrane region" description="Helical" evidence="9">
    <location>
        <begin position="167"/>
        <end position="192"/>
    </location>
</feature>
<dbReference type="InterPro" id="IPR001905">
    <property type="entry name" value="Ammonium_transpt"/>
</dbReference>
<reference evidence="11" key="1">
    <citation type="submission" date="2014-07" db="EMBL/GenBank/DDBJ databases">
        <authorList>
            <person name="Urmite Genomes Urmite Genomes"/>
        </authorList>
    </citation>
    <scope>NUCLEOTIDE SEQUENCE</scope>
    <source>
        <strain evidence="11">11W110_air</strain>
    </source>
</reference>
<protein>
    <recommendedName>
        <fullName evidence="8 9">Ammonium transporter</fullName>
    </recommendedName>
</protein>
<evidence type="ECO:0000256" key="8">
    <source>
        <dbReference type="ARBA" id="ARBA00050025"/>
    </source>
</evidence>
<feature type="transmembrane region" description="Helical" evidence="9">
    <location>
        <begin position="127"/>
        <end position="147"/>
    </location>
</feature>
<feature type="transmembrane region" description="Helical" evidence="9">
    <location>
        <begin position="39"/>
        <end position="62"/>
    </location>
</feature>
<keyword evidence="5 9" id="KW-1133">Transmembrane helix</keyword>
<dbReference type="EMBL" id="LN483071">
    <property type="protein sequence ID" value="CEA09249.1"/>
    <property type="molecule type" value="Genomic_DNA"/>
</dbReference>
<organism evidence="11">
    <name type="scientific">Arthrobacter saudimassiliensis</name>
    <dbReference type="NCBI Taxonomy" id="1461584"/>
    <lineage>
        <taxon>Bacteria</taxon>
        <taxon>Bacillati</taxon>
        <taxon>Actinomycetota</taxon>
        <taxon>Actinomycetes</taxon>
        <taxon>Micrococcales</taxon>
        <taxon>Micrococcaceae</taxon>
        <taxon>Arthrobacter</taxon>
    </lineage>
</organism>
<dbReference type="PANTHER" id="PTHR43029">
    <property type="entry name" value="AMMONIUM TRANSPORTER MEP2"/>
    <property type="match status" value="1"/>
</dbReference>
<name>A0A078MSL4_9MICC</name>
<feature type="transmembrane region" description="Helical" evidence="9">
    <location>
        <begin position="236"/>
        <end position="255"/>
    </location>
</feature>
<dbReference type="GO" id="GO:0008519">
    <property type="term" value="F:ammonium channel activity"/>
    <property type="evidence" value="ECO:0007669"/>
    <property type="project" value="InterPro"/>
</dbReference>
<feature type="domain" description="Ammonium transporter AmtB-like" evidence="10">
    <location>
        <begin position="7"/>
        <end position="413"/>
    </location>
</feature>
<sequence length="427" mass="43167">MDAGNTAWLLAAAALVCLMIPGIAFFYGGMVGSRRTLNMILMCLGSASLVAVLWVAFGYSAAFGDSVAGLGLLGSLTEYAGLGQLLAEDPDAVIPGALFAAFQLMFACVTTALVAGAAAGRMKFGAWMVFAGLWASLVYFPVAHWVFAFDSADGSVTGGWIANTLGAIDFAGGTAVHMNAGVAALALALVLGRSAGWPHAHGKPHSRPLVVLGAGLLWIGWYGFNAGSALSAGQAAAVVFLNTAVAAAAGLLGWAATERLRLGRSSVMGAASGLIAALVAITPACGAVSPLGALAIGALAGIVCSLAIEWKYRLGYDDSLDVVGVHLVGGVLGTLLIGLFATDAAPNGVSGLFYGGGWSLLGVQAVATAAVLAYSFVLTWVIAKVLNLTMGLRIPPESELQGIDLATHAESAYLNDDEPVELGAPAK</sequence>
<dbReference type="Gene3D" id="1.10.3430.10">
    <property type="entry name" value="Ammonium transporter AmtB like domains"/>
    <property type="match status" value="1"/>
</dbReference>
<dbReference type="Pfam" id="PF00909">
    <property type="entry name" value="Ammonium_transp"/>
    <property type="match status" value="1"/>
</dbReference>
<keyword evidence="4 9" id="KW-0812">Transmembrane</keyword>
<dbReference type="InterPro" id="IPR024041">
    <property type="entry name" value="NH4_transpt_AmtB-like_dom"/>
</dbReference>
<evidence type="ECO:0000256" key="1">
    <source>
        <dbReference type="ARBA" id="ARBA00004141"/>
    </source>
</evidence>
<feature type="transmembrane region" description="Helical" evidence="9">
    <location>
        <begin position="320"/>
        <end position="341"/>
    </location>
</feature>
<evidence type="ECO:0000256" key="5">
    <source>
        <dbReference type="ARBA" id="ARBA00022989"/>
    </source>
</evidence>
<keyword evidence="3 9" id="KW-0813">Transport</keyword>
<dbReference type="PATRIC" id="fig|1461584.3.peg.2589"/>
<evidence type="ECO:0000256" key="2">
    <source>
        <dbReference type="ARBA" id="ARBA00005887"/>
    </source>
</evidence>
<dbReference type="NCBIfam" id="TIGR00836">
    <property type="entry name" value="amt"/>
    <property type="match status" value="1"/>
</dbReference>
<comment type="subcellular location">
    <subcellularLocation>
        <location evidence="9">Cell membrane</location>
        <topology evidence="9">Multi-pass membrane protein</topology>
    </subcellularLocation>
    <subcellularLocation>
        <location evidence="1">Membrane</location>
        <topology evidence="1">Multi-pass membrane protein</topology>
    </subcellularLocation>
</comment>
<feature type="transmembrane region" description="Helical" evidence="9">
    <location>
        <begin position="361"/>
        <end position="383"/>
    </location>
</feature>
<evidence type="ECO:0000259" key="10">
    <source>
        <dbReference type="Pfam" id="PF00909"/>
    </source>
</evidence>
<keyword evidence="6 9" id="KW-0472">Membrane</keyword>